<sequence length="171" mass="17845">MRAVVQRVAQASVTGGGKTAAIGKGLCVLVGFAQDDAAADVDHVIKKLLSLRVFDRALAPGQDGVDADGDAAGRTPSAQRWASNVVDIQGEILLVSQFTLHAVYKGSKASFHRAMPGSESEAMFYGLAAELQKQYSPAAVKACVFGSMMNVNLVNEGPVTLIIDSKQPKGG</sequence>
<proteinExistence type="predicted"/>
<gene>
    <name evidence="1" type="ORF">I4F81_005756</name>
</gene>
<reference evidence="1" key="1">
    <citation type="submission" date="2019-11" db="EMBL/GenBank/DDBJ databases">
        <title>Nori genome reveals adaptations in red seaweeds to the harsh intertidal environment.</title>
        <authorList>
            <person name="Wang D."/>
            <person name="Mao Y."/>
        </authorList>
    </citation>
    <scope>NUCLEOTIDE SEQUENCE</scope>
    <source>
        <tissue evidence="1">Gametophyte</tissue>
    </source>
</reference>
<dbReference type="Proteomes" id="UP000798662">
    <property type="component" value="Chromosome 2"/>
</dbReference>
<dbReference type="EMBL" id="CM020619">
    <property type="protein sequence ID" value="KAK1863195.1"/>
    <property type="molecule type" value="Genomic_DNA"/>
</dbReference>
<organism evidence="1 2">
    <name type="scientific">Pyropia yezoensis</name>
    <name type="common">Susabi-nori</name>
    <name type="synonym">Porphyra yezoensis</name>
    <dbReference type="NCBI Taxonomy" id="2788"/>
    <lineage>
        <taxon>Eukaryota</taxon>
        <taxon>Rhodophyta</taxon>
        <taxon>Bangiophyceae</taxon>
        <taxon>Bangiales</taxon>
        <taxon>Bangiaceae</taxon>
        <taxon>Pyropia</taxon>
    </lineage>
</organism>
<accession>A0ACC3BZJ7</accession>
<evidence type="ECO:0000313" key="1">
    <source>
        <dbReference type="EMBL" id="KAK1863195.1"/>
    </source>
</evidence>
<keyword evidence="2" id="KW-1185">Reference proteome</keyword>
<comment type="caution">
    <text evidence="1">The sequence shown here is derived from an EMBL/GenBank/DDBJ whole genome shotgun (WGS) entry which is preliminary data.</text>
</comment>
<evidence type="ECO:0000313" key="2">
    <source>
        <dbReference type="Proteomes" id="UP000798662"/>
    </source>
</evidence>
<name>A0ACC3BZJ7_PYRYE</name>
<protein>
    <submittedName>
        <fullName evidence="1">Uncharacterized protein</fullName>
    </submittedName>
</protein>